<keyword evidence="4" id="KW-1185">Reference proteome</keyword>
<feature type="coiled-coil region" evidence="1">
    <location>
        <begin position="473"/>
        <end position="520"/>
    </location>
</feature>
<evidence type="ECO:0000259" key="2">
    <source>
        <dbReference type="PROSITE" id="PS51468"/>
    </source>
</evidence>
<dbReference type="InterPro" id="IPR035892">
    <property type="entry name" value="C2_domain_sf"/>
</dbReference>
<dbReference type="Proteomes" id="UP000789396">
    <property type="component" value="Unassembled WGS sequence"/>
</dbReference>
<dbReference type="Pfam" id="PF00168">
    <property type="entry name" value="C2"/>
    <property type="match status" value="1"/>
</dbReference>
<comment type="caution">
    <text evidence="3">The sequence shown here is derived from an EMBL/GenBank/DDBJ whole genome shotgun (WGS) entry which is preliminary data.</text>
</comment>
<dbReference type="SUPFAM" id="SSF49562">
    <property type="entry name" value="C2 domain (Calcium/lipid-binding domain, CaLB)"/>
    <property type="match status" value="1"/>
</dbReference>
<keyword evidence="1" id="KW-0175">Coiled coil</keyword>
<name>A0A9N9AJX2_9GLOM</name>
<dbReference type="Gene3D" id="2.60.40.150">
    <property type="entry name" value="C2 domain"/>
    <property type="match status" value="1"/>
</dbReference>
<dbReference type="PROSITE" id="PS51468">
    <property type="entry name" value="VIT"/>
    <property type="match status" value="1"/>
</dbReference>
<feature type="coiled-coil region" evidence="1">
    <location>
        <begin position="389"/>
        <end position="416"/>
    </location>
</feature>
<dbReference type="SMART" id="SM00609">
    <property type="entry name" value="VIT"/>
    <property type="match status" value="1"/>
</dbReference>
<proteinExistence type="predicted"/>
<dbReference type="InterPro" id="IPR000008">
    <property type="entry name" value="C2_dom"/>
</dbReference>
<protein>
    <submittedName>
        <fullName evidence="3">4521_t:CDS:1</fullName>
    </submittedName>
</protein>
<evidence type="ECO:0000313" key="3">
    <source>
        <dbReference type="EMBL" id="CAG8531116.1"/>
    </source>
</evidence>
<feature type="domain" description="VIT" evidence="2">
    <location>
        <begin position="1"/>
        <end position="95"/>
    </location>
</feature>
<dbReference type="InterPro" id="IPR013694">
    <property type="entry name" value="VIT"/>
</dbReference>
<dbReference type="PANTHER" id="PTHR45737">
    <property type="entry name" value="VON WILLEBRAND FACTOR A DOMAIN-CONTAINING PROTEIN 5A"/>
    <property type="match status" value="1"/>
</dbReference>
<dbReference type="OrthoDB" id="1729737at2759"/>
<dbReference type="InterPro" id="IPR036465">
    <property type="entry name" value="vWFA_dom_sf"/>
</dbReference>
<evidence type="ECO:0000313" key="4">
    <source>
        <dbReference type="Proteomes" id="UP000789396"/>
    </source>
</evidence>
<dbReference type="EMBL" id="CAJVPZ010003500">
    <property type="protein sequence ID" value="CAG8531116.1"/>
    <property type="molecule type" value="Genomic_DNA"/>
</dbReference>
<sequence length="810" mass="92955">MLISTDEKSARPVPLKKVVIEAHGNVCGFEATIDNKRKIIGIVKETEQAKKEYDEAIKQGHGAYLLEEQDSEVFKCSVGNIMPGQKIEIQIKYMIELKHDTETDSVRFTLPATIAPKYGSHIFNHKRMRLFDKISDLDFPPLEFSIEAIKKVQKITAKGGTYIYEALEWVFEHSRSDMLTSVLMFSDFETSHVSRIVKLIKVHQEKKHDLRIFSIGMNNIISHHFIESIVRVGKGYAQHVSDLEQMNKKAMTMLRNSLNPPISDYEITWTVEPNEESQNSCLKVQQVPLKIPELYIGVRSIIYCILEKGVKPCDQITLKSKFQVPLIVPLDQSPLQGSKIHTLATKKLIQEIEYGNYYPNNAKNEEYIRKQIVNLAKSYNLSSKYTSFIAVETQNIEDHEKKKQEIEKKLVAEKYQIPKMQNAFGFEDENEKKLAIELEKQKNENRKDTELKKGGEKKLIIEFVKKPENQDSVELEKREKAMMNEKFKDLERQKEVELKKEILRKENEIERLKKAELKKVHIDHVAHERPKAKNFLDGDHKTISNIKPSESITISQAMSPQSNLPTVSLSPIKEETTVPNTNAFSVVSYISDSSTLIDAMPDGDHKTISNIKQSESDISSTHSITTTEFDNLSPEKCRKDDSLQFPSGDFYIKSAISLSDVSTSSTFAQNLVVDIKRSLYGTKAIIAQQKNVDQDGYQLWRHKDGLLINKQTNLCLEVEFGKSYIRIFNEDSKEIVTQTKIIDNDLDPIWNEVHYIPIKNIGDKFIFDVMDYCSSTEDKSLGNYHFDVNQDFIKEISEGIYEGTQNDIDM</sequence>
<accession>A0A9N9AJX2</accession>
<evidence type="ECO:0000256" key="1">
    <source>
        <dbReference type="SAM" id="Coils"/>
    </source>
</evidence>
<gene>
    <name evidence="3" type="ORF">RFULGI_LOCUS3798</name>
</gene>
<dbReference type="Gene3D" id="3.40.50.410">
    <property type="entry name" value="von Willebrand factor, type A domain"/>
    <property type="match status" value="1"/>
</dbReference>
<dbReference type="SUPFAM" id="SSF53300">
    <property type="entry name" value="vWA-like"/>
    <property type="match status" value="1"/>
</dbReference>
<dbReference type="PANTHER" id="PTHR45737:SF6">
    <property type="entry name" value="VON WILLEBRAND FACTOR A DOMAIN-CONTAINING PROTEIN 5A"/>
    <property type="match status" value="1"/>
</dbReference>
<organism evidence="3 4">
    <name type="scientific">Racocetra fulgida</name>
    <dbReference type="NCBI Taxonomy" id="60492"/>
    <lineage>
        <taxon>Eukaryota</taxon>
        <taxon>Fungi</taxon>
        <taxon>Fungi incertae sedis</taxon>
        <taxon>Mucoromycota</taxon>
        <taxon>Glomeromycotina</taxon>
        <taxon>Glomeromycetes</taxon>
        <taxon>Diversisporales</taxon>
        <taxon>Gigasporaceae</taxon>
        <taxon>Racocetra</taxon>
    </lineage>
</organism>
<reference evidence="3" key="1">
    <citation type="submission" date="2021-06" db="EMBL/GenBank/DDBJ databases">
        <authorList>
            <person name="Kallberg Y."/>
            <person name="Tangrot J."/>
            <person name="Rosling A."/>
        </authorList>
    </citation>
    <scope>NUCLEOTIDE SEQUENCE</scope>
    <source>
        <strain evidence="3">IN212</strain>
    </source>
</reference>
<dbReference type="Pfam" id="PF08487">
    <property type="entry name" value="VIT"/>
    <property type="match status" value="1"/>
</dbReference>
<dbReference type="AlphaFoldDB" id="A0A9N9AJX2"/>